<dbReference type="OrthoDB" id="1160446at2759"/>
<evidence type="ECO:0000313" key="9">
    <source>
        <dbReference type="Proteomes" id="UP000250321"/>
    </source>
</evidence>
<dbReference type="PANTHER" id="PTHR23155:SF1185">
    <property type="entry name" value="DISEASE RESISTANCE RPP8-LIKE PROTEIN 3-RELATED"/>
    <property type="match status" value="1"/>
</dbReference>
<gene>
    <name evidence="8" type="ORF">Pyn_05044</name>
</gene>
<keyword evidence="2" id="KW-0547">Nucleotide-binding</keyword>
<proteinExistence type="predicted"/>
<dbReference type="InterPro" id="IPR042197">
    <property type="entry name" value="Apaf_helical"/>
</dbReference>
<dbReference type="CDD" id="cd14798">
    <property type="entry name" value="RX-CC_like"/>
    <property type="match status" value="1"/>
</dbReference>
<dbReference type="Gene3D" id="1.20.5.4130">
    <property type="match status" value="1"/>
</dbReference>
<feature type="domain" description="Disease resistance protein winged helix" evidence="6">
    <location>
        <begin position="444"/>
        <end position="514"/>
    </location>
</feature>
<dbReference type="Pfam" id="PF18052">
    <property type="entry name" value="Rx_N"/>
    <property type="match status" value="1"/>
</dbReference>
<dbReference type="GO" id="GO:0043531">
    <property type="term" value="F:ADP binding"/>
    <property type="evidence" value="ECO:0007669"/>
    <property type="project" value="InterPro"/>
</dbReference>
<evidence type="ECO:0000259" key="4">
    <source>
        <dbReference type="Pfam" id="PF00931"/>
    </source>
</evidence>
<dbReference type="Gene3D" id="1.10.8.430">
    <property type="entry name" value="Helical domain of apoptotic protease-activating factors"/>
    <property type="match status" value="1"/>
</dbReference>
<dbReference type="FunFam" id="1.10.8.430:FF:000003">
    <property type="entry name" value="Probable disease resistance protein At5g66910"/>
    <property type="match status" value="1"/>
</dbReference>
<dbReference type="AlphaFoldDB" id="A0A314YZN1"/>
<organism evidence="8 9">
    <name type="scientific">Prunus yedoensis var. nudiflora</name>
    <dbReference type="NCBI Taxonomy" id="2094558"/>
    <lineage>
        <taxon>Eukaryota</taxon>
        <taxon>Viridiplantae</taxon>
        <taxon>Streptophyta</taxon>
        <taxon>Embryophyta</taxon>
        <taxon>Tracheophyta</taxon>
        <taxon>Spermatophyta</taxon>
        <taxon>Magnoliopsida</taxon>
        <taxon>eudicotyledons</taxon>
        <taxon>Gunneridae</taxon>
        <taxon>Pentapetalae</taxon>
        <taxon>rosids</taxon>
        <taxon>fabids</taxon>
        <taxon>Rosales</taxon>
        <taxon>Rosaceae</taxon>
        <taxon>Amygdaloideae</taxon>
        <taxon>Amygdaleae</taxon>
        <taxon>Prunus</taxon>
    </lineage>
</organism>
<dbReference type="Gene3D" id="3.80.10.10">
    <property type="entry name" value="Ribonuclease Inhibitor"/>
    <property type="match status" value="1"/>
</dbReference>
<dbReference type="InterPro" id="IPR002182">
    <property type="entry name" value="NB-ARC"/>
</dbReference>
<dbReference type="InterPro" id="IPR041118">
    <property type="entry name" value="Rx_N"/>
</dbReference>
<dbReference type="Gene3D" id="3.40.50.300">
    <property type="entry name" value="P-loop containing nucleotide triphosphate hydrolases"/>
    <property type="match status" value="1"/>
</dbReference>
<dbReference type="STRING" id="2094558.A0A314YZN1"/>
<dbReference type="SUPFAM" id="SSF52540">
    <property type="entry name" value="P-loop containing nucleoside triphosphate hydrolases"/>
    <property type="match status" value="1"/>
</dbReference>
<dbReference type="InterPro" id="IPR038005">
    <property type="entry name" value="RX-like_CC"/>
</dbReference>
<dbReference type="InterPro" id="IPR032675">
    <property type="entry name" value="LRR_dom_sf"/>
</dbReference>
<protein>
    <submittedName>
        <fullName evidence="8">Putative disease resistance protein</fullName>
    </submittedName>
</protein>
<dbReference type="InterPro" id="IPR058922">
    <property type="entry name" value="WHD_DRP"/>
</dbReference>
<keyword evidence="3" id="KW-0611">Plant defense</keyword>
<dbReference type="Pfam" id="PF23559">
    <property type="entry name" value="WHD_DRP"/>
    <property type="match status" value="1"/>
</dbReference>
<feature type="domain" description="NB-ARC" evidence="4">
    <location>
        <begin position="172"/>
        <end position="347"/>
    </location>
</feature>
<keyword evidence="1" id="KW-0677">Repeat</keyword>
<dbReference type="InterPro" id="IPR036388">
    <property type="entry name" value="WH-like_DNA-bd_sf"/>
</dbReference>
<evidence type="ECO:0000259" key="7">
    <source>
        <dbReference type="Pfam" id="PF23598"/>
    </source>
</evidence>
<dbReference type="GO" id="GO:0098542">
    <property type="term" value="P:defense response to other organism"/>
    <property type="evidence" value="ECO:0007669"/>
    <property type="project" value="TreeGrafter"/>
</dbReference>
<dbReference type="FunFam" id="3.40.50.300:FF:001091">
    <property type="entry name" value="Probable disease resistance protein At1g61300"/>
    <property type="match status" value="1"/>
</dbReference>
<sequence length="922" mass="105261">MAEAVVAFVSERLADFIVQQVSFLKGVGDQVKHAQTKLQLMQCYLKDADERQGDNEVIRFCIANIRDAAYDLEDVVETFALKVASQRRGSMKIVLKRISGRIMKEGVFLYKIGSEIDKITGRISELRDTLHNYKIQPITWNGGATSSSSFERQQDQRLTYPHVVERDVVGLEDDVKMLAMQLLKEEKCFEVVSIWGMAGSGKTTIAKQVYHHDEVRRYFDCFAWVCISQRCQGRDILEQILIKLTSATKEQRKEIGQMKKDEIAEKLCTIFRERKCMVVLDDIWTCEAWNSLKVGFPIKEETKSRMLLTTRNKVVASHADENGLLHQPHPLDDDESWELFEKIAISGSDHTNSETNAKKELGRKMLQHCAGLPLAISVLAGLLARKGTVGEWEAVYNKVNVIIRRGTDQEYRGEEYEGTLWVLALSYDNLPYRIKPCFLYLSQFPEDYEIQVKRLTQLWIAEGFISSASSETMEDVAYNCLSELVERCMVQVGKTGSTKKAKTCRLHDLMRDLCVLKAKEENFLIIVPFSTSIATSTTPTGNLRRLAIHVDRGSSESAPRRHERGDHLRSLLYFVPRYFFHCNKELIRSMFKDFKLLRVLKLEDILGVELPSTIGNLLHLRFLSLKNSNMKRLPSSVSKLIYLQTLDLRWDHWAEVEIPNVFRNMGQLRHLYLPSKHRLSVKLSLATLLNLQTLVNISSGDCDLNGLAHLTSLRKLFVKVRRDSENLEEILTCTSIILNRLQSLSVYSNDDTKVPLTILLSCCDIYKLQLHAPIVELPEKLHNYPNLTKITLRGAHLKQDDIEILEKLRSLRMLFLDNFGTLGTFPDTLFCSAGGFGYLEFLTLSGLSGLKEWRVENGALPSLCRLYIDDCSLLEAIPEGLQYVTALKELAIGWMPDTFCSRLREGGVDFYKVQHVPTVKFT</sequence>
<evidence type="ECO:0000259" key="5">
    <source>
        <dbReference type="Pfam" id="PF18052"/>
    </source>
</evidence>
<dbReference type="PRINTS" id="PR00364">
    <property type="entry name" value="DISEASERSIST"/>
</dbReference>
<accession>A0A314YZN1</accession>
<name>A0A314YZN1_PRUYE</name>
<dbReference type="PANTHER" id="PTHR23155">
    <property type="entry name" value="DISEASE RESISTANCE PROTEIN RP"/>
    <property type="match status" value="1"/>
</dbReference>
<feature type="domain" description="Disease resistance N-terminal" evidence="5">
    <location>
        <begin position="5"/>
        <end position="88"/>
    </location>
</feature>
<comment type="caution">
    <text evidence="8">The sequence shown here is derived from an EMBL/GenBank/DDBJ whole genome shotgun (WGS) entry which is preliminary data.</text>
</comment>
<evidence type="ECO:0000313" key="8">
    <source>
        <dbReference type="EMBL" id="PQQ11979.1"/>
    </source>
</evidence>
<evidence type="ECO:0000256" key="1">
    <source>
        <dbReference type="ARBA" id="ARBA00022737"/>
    </source>
</evidence>
<keyword evidence="9" id="KW-1185">Reference proteome</keyword>
<dbReference type="Gene3D" id="1.10.10.10">
    <property type="entry name" value="Winged helix-like DNA-binding domain superfamily/Winged helix DNA-binding domain"/>
    <property type="match status" value="1"/>
</dbReference>
<dbReference type="SUPFAM" id="SSF52058">
    <property type="entry name" value="L domain-like"/>
    <property type="match status" value="1"/>
</dbReference>
<dbReference type="InterPro" id="IPR044974">
    <property type="entry name" value="Disease_R_plants"/>
</dbReference>
<dbReference type="Pfam" id="PF00931">
    <property type="entry name" value="NB-ARC"/>
    <property type="match status" value="1"/>
</dbReference>
<evidence type="ECO:0000259" key="6">
    <source>
        <dbReference type="Pfam" id="PF23559"/>
    </source>
</evidence>
<dbReference type="InterPro" id="IPR055414">
    <property type="entry name" value="LRR_R13L4/SHOC2-like"/>
</dbReference>
<dbReference type="InterPro" id="IPR027417">
    <property type="entry name" value="P-loop_NTPase"/>
</dbReference>
<evidence type="ECO:0000256" key="3">
    <source>
        <dbReference type="ARBA" id="ARBA00022821"/>
    </source>
</evidence>
<dbReference type="Proteomes" id="UP000250321">
    <property type="component" value="Unassembled WGS sequence"/>
</dbReference>
<dbReference type="FunFam" id="1.10.10.10:FF:000322">
    <property type="entry name" value="Probable disease resistance protein At1g63360"/>
    <property type="match status" value="1"/>
</dbReference>
<dbReference type="Pfam" id="PF23598">
    <property type="entry name" value="LRR_14"/>
    <property type="match status" value="1"/>
</dbReference>
<evidence type="ECO:0000256" key="2">
    <source>
        <dbReference type="ARBA" id="ARBA00022741"/>
    </source>
</evidence>
<dbReference type="EMBL" id="PJQY01000376">
    <property type="protein sequence ID" value="PQQ11979.1"/>
    <property type="molecule type" value="Genomic_DNA"/>
</dbReference>
<reference evidence="8 9" key="1">
    <citation type="submission" date="2018-02" db="EMBL/GenBank/DDBJ databases">
        <title>Draft genome of wild Prunus yedoensis var. nudiflora.</title>
        <authorList>
            <person name="Baek S."/>
            <person name="Kim J.-H."/>
            <person name="Choi K."/>
            <person name="Kim G.-B."/>
            <person name="Cho A."/>
            <person name="Jang H."/>
            <person name="Shin C.-H."/>
            <person name="Yu H.-J."/>
            <person name="Mun J.-H."/>
        </authorList>
    </citation>
    <scope>NUCLEOTIDE SEQUENCE [LARGE SCALE GENOMIC DNA]</scope>
    <source>
        <strain evidence="9">cv. Jeju island</strain>
        <tissue evidence="8">Leaf</tissue>
    </source>
</reference>
<feature type="domain" description="Disease resistance R13L4/SHOC-2-like LRR" evidence="7">
    <location>
        <begin position="579"/>
        <end position="869"/>
    </location>
</feature>